<gene>
    <name evidence="2" type="ORF">2050HW_00073</name>
</gene>
<keyword evidence="1" id="KW-1133">Transmembrane helix</keyword>
<keyword evidence="1" id="KW-0472">Membrane</keyword>
<dbReference type="EMBL" id="MF285618">
    <property type="protein sequence ID" value="ATA65408.1"/>
    <property type="molecule type" value="Genomic_DNA"/>
</dbReference>
<keyword evidence="1" id="KW-0812">Transmembrane</keyword>
<evidence type="ECO:0000313" key="2">
    <source>
        <dbReference type="EMBL" id="ATA65408.1"/>
    </source>
</evidence>
<evidence type="ECO:0000256" key="1">
    <source>
        <dbReference type="SAM" id="Phobius"/>
    </source>
</evidence>
<name>A0A289ZTL3_9CAUD</name>
<protein>
    <submittedName>
        <fullName evidence="2">Uncharacterized protein</fullName>
    </submittedName>
</protein>
<organism evidence="2 3">
    <name type="scientific">Serratia phage vB_SmaM_ 2050HW</name>
    <dbReference type="NCBI Taxonomy" id="2024252"/>
    <lineage>
        <taxon>Viruses</taxon>
        <taxon>Duplodnaviria</taxon>
        <taxon>Heunggongvirae</taxon>
        <taxon>Uroviricota</taxon>
        <taxon>Caudoviricetes</taxon>
        <taxon>Chimalliviridae</taxon>
        <taxon>Moabitevirus</taxon>
        <taxon>Moabitevirus mv2050HW</taxon>
    </lineage>
</organism>
<reference evidence="3" key="1">
    <citation type="submission" date="2017-06" db="EMBL/GenBank/DDBJ databases">
        <authorList>
            <person name="Zhao X."/>
        </authorList>
    </citation>
    <scope>NUCLEOTIDE SEQUENCE [LARGE SCALE GENOMIC DNA]</scope>
</reference>
<accession>A0A289ZTL3</accession>
<proteinExistence type="predicted"/>
<sequence>MNLLILRIIPYLYYFIREQYRADVEGRPPTKKQRTKYRTIISVLTIFIIVAGVYLGYNKFVDRNMVCVDERKVETLPSSIGVVSRETYEKDVRLLIRESVEKDFLNDNLRAEVKKLCDKHPTDCNENTHHMIDQSNKVNPNGK</sequence>
<evidence type="ECO:0000313" key="3">
    <source>
        <dbReference type="Proteomes" id="UP000223363"/>
    </source>
</evidence>
<keyword evidence="3" id="KW-1185">Reference proteome</keyword>
<feature type="transmembrane region" description="Helical" evidence="1">
    <location>
        <begin position="37"/>
        <end position="57"/>
    </location>
</feature>
<dbReference type="Proteomes" id="UP000223363">
    <property type="component" value="Segment"/>
</dbReference>